<organism evidence="1">
    <name type="scientific">mine drainage metagenome</name>
    <dbReference type="NCBI Taxonomy" id="410659"/>
    <lineage>
        <taxon>unclassified sequences</taxon>
        <taxon>metagenomes</taxon>
        <taxon>ecological metagenomes</taxon>
    </lineage>
</organism>
<dbReference type="EMBL" id="AUZY01002389">
    <property type="protein sequence ID" value="EQD72289.1"/>
    <property type="molecule type" value="Genomic_DNA"/>
</dbReference>
<name>T1CU00_9ZZZZ</name>
<reference evidence="1" key="2">
    <citation type="journal article" date="2014" name="ISME J.">
        <title>Microbial stratification in low pH oxic and suboxic macroscopic growths along an acid mine drainage.</title>
        <authorList>
            <person name="Mendez-Garcia C."/>
            <person name="Mesa V."/>
            <person name="Sprenger R.R."/>
            <person name="Richter M."/>
            <person name="Diez M.S."/>
            <person name="Solano J."/>
            <person name="Bargiela R."/>
            <person name="Golyshina O.V."/>
            <person name="Manteca A."/>
            <person name="Ramos J.L."/>
            <person name="Gallego J.R."/>
            <person name="Llorente I."/>
            <person name="Martins Dos Santos V.A."/>
            <person name="Jensen O.N."/>
            <person name="Pelaez A.I."/>
            <person name="Sanchez J."/>
            <person name="Ferrer M."/>
        </authorList>
    </citation>
    <scope>NUCLEOTIDE SEQUENCE</scope>
</reference>
<dbReference type="AlphaFoldDB" id="T1CU00"/>
<protein>
    <submittedName>
        <fullName evidence="1">Uncharacterized protein</fullName>
    </submittedName>
</protein>
<sequence length="73" mass="8446">METYLRVTFDSEGGKPSDVAGQLRAIGFQPTQGNYDFVYDWQGGARLEQLLDLTDELTRRLRGYRVRFEIETV</sequence>
<gene>
    <name evidence="1" type="ORF">B1B_03857</name>
</gene>
<evidence type="ECO:0000313" key="1">
    <source>
        <dbReference type="EMBL" id="EQD72289.1"/>
    </source>
</evidence>
<reference evidence="1" key="1">
    <citation type="submission" date="2013-08" db="EMBL/GenBank/DDBJ databases">
        <authorList>
            <person name="Mendez C."/>
            <person name="Richter M."/>
            <person name="Ferrer M."/>
            <person name="Sanchez J."/>
        </authorList>
    </citation>
    <scope>NUCLEOTIDE SEQUENCE</scope>
</reference>
<accession>T1CU00</accession>
<comment type="caution">
    <text evidence="1">The sequence shown here is derived from an EMBL/GenBank/DDBJ whole genome shotgun (WGS) entry which is preliminary data.</text>
</comment>
<proteinExistence type="predicted"/>